<dbReference type="EMBL" id="CP129946">
    <property type="protein sequence ID" value="WWA79198.1"/>
    <property type="molecule type" value="Genomic_DNA"/>
</dbReference>
<name>A0ABZ2DS99_9PSED</name>
<evidence type="ECO:0000313" key="2">
    <source>
        <dbReference type="EMBL" id="WWA79198.1"/>
    </source>
</evidence>
<dbReference type="RefSeq" id="WP_338477176.1">
    <property type="nucleotide sequence ID" value="NZ_CP129946.1"/>
</dbReference>
<evidence type="ECO:0000313" key="3">
    <source>
        <dbReference type="Proteomes" id="UP001347174"/>
    </source>
</evidence>
<evidence type="ECO:0000256" key="1">
    <source>
        <dbReference type="SAM" id="MobiDB-lite"/>
    </source>
</evidence>
<keyword evidence="3" id="KW-1185">Reference proteome</keyword>
<accession>A0ABZ2DS99</accession>
<dbReference type="Proteomes" id="UP001347174">
    <property type="component" value="Chromosome"/>
</dbReference>
<proteinExistence type="predicted"/>
<feature type="region of interest" description="Disordered" evidence="1">
    <location>
        <begin position="1"/>
        <end position="22"/>
    </location>
</feature>
<sequence>MSDRPLNPDNDQPPSAAGNPSLPVVYTADQSRSVTPRVTDLDDPYSAFPSIPLLFTPYFENAVYGLGIRHVRPYALFVFEAWFNRSTNDYFAIYLDDLVFPVADDLVEDLDLDRHGLAVPEEFVPEGEVLSYGRVRRAASGTESVSVPQLILIKTTRPGGVDTDPGSPWHTGLVMCVEGFDEGATIGVGDVVNGLYCLIDMYENCRQNDVIELSWDGVFVLHAVSPEEAAGMGPIRVFVDKSIIDRGGQLGTLTLRFRVRDVVENFSGEKYQYSKPYFLNAELDPSLLWPPIFLVDGEELVSRQIDFDTQSGSIFEILIPTLRQVPTPVPRHQITALLLCTLEDGSVVPVSLGPVTDANLGFTFIEVDPEIIALVVGGSLRVAFVWETADGMLLGQSGSITITVVGTKVLMPAPDVSPIELGLIPAGETITVTIPHYEPHDPGWLETLYITHVPPGGGGALIYSQAQLAGSQGGTYTVSAADMAQFNGRGDIRIYYETNDGAAHILGGNALAIRQSAMLGAQVGERTADMPAPRLQGAIGNNVDPADVPGNDVLVTFTYLGTQAGDKLHWSCIGSGLGGSDNGTIIINSATAGKELPYPVSRDILDKNNNGSLRISYSLERDGPPRVVLRSEILALTVGKGVQLDRPIIVGASISPDELNPLAAVNGTRVIARFRPMLATDAIDIDWLTADGHGSVVKNVAGDPATNEVSVLIDARTIAQGIREGGNSIDVLYRFHRGTFPYESLTVPLRLLPLTGLPTPTIEGISGPILDVSQLSPLARTYIIVWSFIHAAQLIWMTYESGGVVIEETYTANEVTDDGVLNGINPPTPVDKIKLLEDGADLTIRFWVSLAESADKNTAVQFGVRHYIIQALPGVLPHPLINGTTDTGPNVTVDPLPIEHNTTVTVRYTGMSGRDRITLCWYFDDGTCHSVIENGLDGGTKIFNLTADKVLHRSVNSTVCLKYSVVRNGSGEPIPSNVQTVRVNTILPADLPQPRINNIAPGGTLDVNAFSGNGLASLIKWALSKDGQRAWITCRSAGVAPLHVLTADGALVSSAEAANGLANKPVLRSWLTGLANNAQFSVTAEVDFYGRRDKSKVINFSNTTYTIKPEGKLSEDFETANYHDLFYTGVPVQFPALTLLFLRGRGYISRAYPEYHHPYLTNFYVITSQFTELKITLETAARSLKFGIGINSDESARVDYWGDTGYIGSNYYYRANGHWQWVNFTAPTGNITELKITINNGSVNLDNFTFTY</sequence>
<organism evidence="2 3">
    <name type="scientific">Pseudomonas khavaziana</name>
    <dbReference type="NCBI Taxonomy" id="2842351"/>
    <lineage>
        <taxon>Bacteria</taxon>
        <taxon>Pseudomonadati</taxon>
        <taxon>Pseudomonadota</taxon>
        <taxon>Gammaproteobacteria</taxon>
        <taxon>Pseudomonadales</taxon>
        <taxon>Pseudomonadaceae</taxon>
        <taxon>Pseudomonas</taxon>
    </lineage>
</organism>
<reference evidence="2 3" key="1">
    <citation type="submission" date="2023-07" db="EMBL/GenBank/DDBJ databases">
        <title>Plant endophyte Pseudomonas khavaziana can be used to control wheat stem rot.</title>
        <authorList>
            <person name="Guo S."/>
            <person name="Shen X."/>
        </authorList>
    </citation>
    <scope>NUCLEOTIDE SEQUENCE [LARGE SCALE GENOMIC DNA]</scope>
    <source>
        <strain evidence="2 3">SR9</strain>
    </source>
</reference>
<protein>
    <submittedName>
        <fullName evidence="2">YncE family protein</fullName>
    </submittedName>
</protein>
<gene>
    <name evidence="2" type="ORF">QYQ93_13455</name>
</gene>